<evidence type="ECO:0000256" key="5">
    <source>
        <dbReference type="RuleBase" id="RU362110"/>
    </source>
</evidence>
<comment type="caution">
    <text evidence="9">The sequence shown here is derived from an EMBL/GenBank/DDBJ whole genome shotgun (WGS) entry which is preliminary data.</text>
</comment>
<name>A0A3M2RWQ2_9HYPO</name>
<dbReference type="InterPro" id="IPR013320">
    <property type="entry name" value="ConA-like_dom_sf"/>
</dbReference>
<sequence length="685" mass="75000">MHFPLHPLSAQTVALLALSASTVNTASVPKIPNCHSHQYPGPRNPSFETGLEGWRVVSGDAFGSDSVSSETSYWGGPFGQTGKGFILGTAQSGEKAVGELKSTSFRASSVMSFLIGGGYDVEKLYVGLVRDKDNKLLIRQTGANDEALIRVTWDTSKWAGQKVHIVVHDSSTSESWGHINVDDIRVGCDALGDRKGLTFNIFGQANQPAAHSSPSCSLMAADPMRPQFHYTQYQGWINDPAGLSQWKGRHHLFSQFYPDAPFWGPMYWSHAESVDAVHWRELPIALSPKDTDDPKDTSGRFTGAAVVDKLHGNKLRLIFTDYTDTAFHPDVVQEVVSTATSKDGIHFELDSNNPIIPRPPPGAPKFFRDPKPFYDPTDKSWKLVIGSSNDVSGRVLLYSSKDLLSWNYVGILYTGDGSTGDVWECPNFFPLGEKWVLFYGGDALGWYETGTYNGSVFTSEKRGLIDAGPDSYAMQWYKDETGRDLAITWMGNWPTSKWPSRINGWAGSQSVTRELFIRDDGGLGSRPIKALDKLAAGPAKKFGRRSVGETPLVIGSSNTARLQVTVDLGATTASSFTISLFKSKAESVLLTYTMADRTLTLDTTDAGYGQAGTWKAVIDVSRKNKLTLDIFVDRSSLEIFAGDGTVMTANVWPRYQESKDVTIVGRDGSAVFDLIKLTPLGSSWC</sequence>
<dbReference type="EC" id="3.2.1.26" evidence="2"/>
<dbReference type="Pfam" id="PF00251">
    <property type="entry name" value="Glyco_hydro_32N"/>
    <property type="match status" value="1"/>
</dbReference>
<keyword evidence="3 5" id="KW-0378">Hydrolase</keyword>
<dbReference type="GO" id="GO:0005975">
    <property type="term" value="P:carbohydrate metabolic process"/>
    <property type="evidence" value="ECO:0007669"/>
    <property type="project" value="InterPro"/>
</dbReference>
<accession>A0A3M2RWQ2</accession>
<evidence type="ECO:0000256" key="4">
    <source>
        <dbReference type="ARBA" id="ARBA00023295"/>
    </source>
</evidence>
<gene>
    <name evidence="9" type="ORF">CDV36_010642</name>
</gene>
<evidence type="ECO:0000256" key="1">
    <source>
        <dbReference type="ARBA" id="ARBA00009902"/>
    </source>
</evidence>
<dbReference type="SUPFAM" id="SSF75005">
    <property type="entry name" value="Arabinanase/levansucrase/invertase"/>
    <property type="match status" value="1"/>
</dbReference>
<proteinExistence type="inferred from homology"/>
<evidence type="ECO:0000313" key="9">
    <source>
        <dbReference type="EMBL" id="RMJ09726.1"/>
    </source>
</evidence>
<keyword evidence="4 5" id="KW-0326">Glycosidase</keyword>
<dbReference type="PANTHER" id="PTHR43101">
    <property type="entry name" value="BETA-FRUCTOSIDASE"/>
    <property type="match status" value="1"/>
</dbReference>
<feature type="domain" description="Glycosyl hydrolase family 32 C-terminal" evidence="8">
    <location>
        <begin position="555"/>
        <end position="675"/>
    </location>
</feature>
<feature type="domain" description="Glycosyl hydrolase family 32 N-terminal" evidence="7">
    <location>
        <begin position="229"/>
        <end position="521"/>
    </location>
</feature>
<dbReference type="SUPFAM" id="SSF49899">
    <property type="entry name" value="Concanavalin A-like lectins/glucanases"/>
    <property type="match status" value="1"/>
</dbReference>
<organism evidence="9 10">
    <name type="scientific">Fusarium kuroshium</name>
    <dbReference type="NCBI Taxonomy" id="2010991"/>
    <lineage>
        <taxon>Eukaryota</taxon>
        <taxon>Fungi</taxon>
        <taxon>Dikarya</taxon>
        <taxon>Ascomycota</taxon>
        <taxon>Pezizomycotina</taxon>
        <taxon>Sordariomycetes</taxon>
        <taxon>Hypocreomycetidae</taxon>
        <taxon>Hypocreales</taxon>
        <taxon>Nectriaceae</taxon>
        <taxon>Fusarium</taxon>
        <taxon>Fusarium solani species complex</taxon>
    </lineage>
</organism>
<protein>
    <recommendedName>
        <fullName evidence="2">beta-fructofuranosidase</fullName>
        <ecNumber evidence="2">3.2.1.26</ecNumber>
    </recommendedName>
</protein>
<evidence type="ECO:0000259" key="7">
    <source>
        <dbReference type="Pfam" id="PF00251"/>
    </source>
</evidence>
<evidence type="ECO:0000256" key="3">
    <source>
        <dbReference type="ARBA" id="ARBA00022801"/>
    </source>
</evidence>
<dbReference type="AlphaFoldDB" id="A0A3M2RWQ2"/>
<evidence type="ECO:0000313" key="10">
    <source>
        <dbReference type="Proteomes" id="UP000277212"/>
    </source>
</evidence>
<comment type="similarity">
    <text evidence="1 5">Belongs to the glycosyl hydrolase 32 family.</text>
</comment>
<dbReference type="CDD" id="cd08996">
    <property type="entry name" value="GH32_FFase"/>
    <property type="match status" value="1"/>
</dbReference>
<dbReference type="InterPro" id="IPR013148">
    <property type="entry name" value="Glyco_hydro_32_N"/>
</dbReference>
<dbReference type="InterPro" id="IPR001362">
    <property type="entry name" value="Glyco_hydro_32"/>
</dbReference>
<dbReference type="EMBL" id="NKUJ01000231">
    <property type="protein sequence ID" value="RMJ09726.1"/>
    <property type="molecule type" value="Genomic_DNA"/>
</dbReference>
<dbReference type="SMART" id="SM00640">
    <property type="entry name" value="Glyco_32"/>
    <property type="match status" value="1"/>
</dbReference>
<reference evidence="9 10" key="1">
    <citation type="submission" date="2017-06" db="EMBL/GenBank/DDBJ databases">
        <title>Comparative genomic analysis of Ambrosia Fusariam Clade fungi.</title>
        <authorList>
            <person name="Stajich J.E."/>
            <person name="Carrillo J."/>
            <person name="Kijimoto T."/>
            <person name="Eskalen A."/>
            <person name="O'Donnell K."/>
            <person name="Kasson M."/>
        </authorList>
    </citation>
    <scope>NUCLEOTIDE SEQUENCE [LARGE SCALE GENOMIC DNA]</scope>
    <source>
        <strain evidence="9">UCR3666</strain>
    </source>
</reference>
<dbReference type="InterPro" id="IPR023296">
    <property type="entry name" value="Glyco_hydro_beta-prop_sf"/>
</dbReference>
<dbReference type="OrthoDB" id="202537at2759"/>
<dbReference type="Pfam" id="PF08244">
    <property type="entry name" value="Glyco_hydro_32C"/>
    <property type="match status" value="1"/>
</dbReference>
<dbReference type="Proteomes" id="UP000277212">
    <property type="component" value="Unassembled WGS sequence"/>
</dbReference>
<evidence type="ECO:0000256" key="2">
    <source>
        <dbReference type="ARBA" id="ARBA00012758"/>
    </source>
</evidence>
<dbReference type="PANTHER" id="PTHR43101:SF1">
    <property type="entry name" value="BETA-FRUCTOSIDASE"/>
    <property type="match status" value="1"/>
</dbReference>
<keyword evidence="10" id="KW-1185">Reference proteome</keyword>
<dbReference type="Gene3D" id="2.60.120.560">
    <property type="entry name" value="Exo-inulinase, domain 1"/>
    <property type="match status" value="1"/>
</dbReference>
<dbReference type="GO" id="GO:0004564">
    <property type="term" value="F:beta-fructofuranosidase activity"/>
    <property type="evidence" value="ECO:0007669"/>
    <property type="project" value="UniProtKB-EC"/>
</dbReference>
<feature type="signal peptide" evidence="6">
    <location>
        <begin position="1"/>
        <end position="25"/>
    </location>
</feature>
<feature type="chain" id="PRO_5017998371" description="beta-fructofuranosidase" evidence="6">
    <location>
        <begin position="26"/>
        <end position="685"/>
    </location>
</feature>
<dbReference type="InterPro" id="IPR013189">
    <property type="entry name" value="Glyco_hydro_32_C"/>
</dbReference>
<evidence type="ECO:0000256" key="6">
    <source>
        <dbReference type="SAM" id="SignalP"/>
    </source>
</evidence>
<dbReference type="InterPro" id="IPR051214">
    <property type="entry name" value="GH32_Enzymes"/>
</dbReference>
<dbReference type="Gene3D" id="2.115.10.20">
    <property type="entry name" value="Glycosyl hydrolase domain, family 43"/>
    <property type="match status" value="1"/>
</dbReference>
<evidence type="ECO:0000259" key="8">
    <source>
        <dbReference type="Pfam" id="PF08244"/>
    </source>
</evidence>
<dbReference type="STRING" id="2010991.A0A3M2RWQ2"/>
<keyword evidence="6" id="KW-0732">Signal</keyword>